<reference evidence="2 3" key="1">
    <citation type="submission" date="2022-06" db="EMBL/GenBank/DDBJ databases">
        <title>Endosaccharibacter gen. nov., sp. nov., endophytic bacteria isolated from sugarcane.</title>
        <authorList>
            <person name="Pitiwittayakul N."/>
            <person name="Yukphan P."/>
            <person name="Charoenyingcharoen P."/>
            <person name="Tanasupawat S."/>
        </authorList>
    </citation>
    <scope>NUCLEOTIDE SEQUENCE [LARGE SCALE GENOMIC DNA]</scope>
    <source>
        <strain evidence="2 3">KSS8</strain>
    </source>
</reference>
<keyword evidence="3" id="KW-1185">Reference proteome</keyword>
<dbReference type="EMBL" id="JAMSKV010000016">
    <property type="protein sequence ID" value="MCQ8279783.1"/>
    <property type="molecule type" value="Genomic_DNA"/>
</dbReference>
<evidence type="ECO:0000313" key="3">
    <source>
        <dbReference type="Proteomes" id="UP001524587"/>
    </source>
</evidence>
<dbReference type="RefSeq" id="WP_422865273.1">
    <property type="nucleotide sequence ID" value="NZ_JAMSKV010000016.1"/>
</dbReference>
<evidence type="ECO:0000313" key="2">
    <source>
        <dbReference type="EMBL" id="MCQ8279783.1"/>
    </source>
</evidence>
<dbReference type="Proteomes" id="UP001524587">
    <property type="component" value="Unassembled WGS sequence"/>
</dbReference>
<feature type="region of interest" description="Disordered" evidence="1">
    <location>
        <begin position="58"/>
        <end position="79"/>
    </location>
</feature>
<gene>
    <name evidence="2" type="ORF">NFI95_15160</name>
</gene>
<name>A0ABT1WD95_9PROT</name>
<organism evidence="2 3">
    <name type="scientific">Endosaccharibacter trunci</name>
    <dbReference type="NCBI Taxonomy" id="2812733"/>
    <lineage>
        <taxon>Bacteria</taxon>
        <taxon>Pseudomonadati</taxon>
        <taxon>Pseudomonadota</taxon>
        <taxon>Alphaproteobacteria</taxon>
        <taxon>Acetobacterales</taxon>
        <taxon>Acetobacteraceae</taxon>
        <taxon>Endosaccharibacter</taxon>
    </lineage>
</organism>
<evidence type="ECO:0008006" key="4">
    <source>
        <dbReference type="Google" id="ProtNLM"/>
    </source>
</evidence>
<evidence type="ECO:0000256" key="1">
    <source>
        <dbReference type="SAM" id="MobiDB-lite"/>
    </source>
</evidence>
<proteinExistence type="predicted"/>
<accession>A0ABT1WD95</accession>
<protein>
    <recommendedName>
        <fullName evidence="4">Phage protein</fullName>
    </recommendedName>
</protein>
<feature type="compositionally biased region" description="Basic and acidic residues" evidence="1">
    <location>
        <begin position="69"/>
        <end position="79"/>
    </location>
</feature>
<sequence>MLDIDYQRWMDETSLGQFHRRSGLLRKVDDAIRTYCTTRSEDDAFAIRAALDNWKSRKQLDSDDPGDLENERASSERDRYGAVAALETQLQSAGIDYDDYRQRHFTPEEIGAYQVVANEKKGALERIFADATVVFLGNENTTGTLSGTPLSQRLIHPGEYAQEIVTDKASSAWDAVKEKLHIPSLSESQQGYLDAARPIAASFYGIAKAAFGDQLWSKVQGTGLYRYIDDIITEVTASVPPWLGTVWDARSVGQEWAEVTDRIYHRYDIGRRDYQFSFGTTQSALAGMKSALSHEIGHLSGDAALSTASFIAKTVTTKLDAGAFSGPLIGLGTATAKLAHRLIHLGVQYRAVKALHEILGEPSRLDLTVFKTYPLLGAYFLHCSTFSDLIPVNNLGTPGWTGSVEKMHKDARYVFIEAKTLIDASPFKIIGLQKIKRNIEVSDDAKFEAFRDYGDTLFSGVKDSIDELIDTAVEQAAS</sequence>
<comment type="caution">
    <text evidence="2">The sequence shown here is derived from an EMBL/GenBank/DDBJ whole genome shotgun (WGS) entry which is preliminary data.</text>
</comment>